<reference evidence="1" key="2">
    <citation type="submission" date="2022-05" db="EMBL/GenBank/DDBJ databases">
        <authorList>
            <person name="Proctor A.L."/>
            <person name="Phillips G.J."/>
            <person name="Wannemuehler M.J."/>
        </authorList>
    </citation>
    <scope>NUCLEOTIDE SEQUENCE</scope>
    <source>
        <strain evidence="1">ASF457</strain>
    </source>
</reference>
<reference evidence="1" key="3">
    <citation type="submission" date="2022-06" db="EMBL/GenBank/DDBJ databases">
        <title>Resources to Facilitate Use of the Altered Schaedler Flora (ASF) Mouse Model to Study Microbiome Function.</title>
        <authorList>
            <person name="Proctor A."/>
            <person name="Parvinroo S."/>
            <person name="Richie T."/>
            <person name="Jia X."/>
            <person name="Lee S.T.M."/>
            <person name="Karp P.D."/>
            <person name="Paley S."/>
            <person name="Kostic A.D."/>
            <person name="Pierre J.F."/>
            <person name="Wannemuehler M.J."/>
            <person name="Phillips G.J."/>
        </authorList>
    </citation>
    <scope>NUCLEOTIDE SEQUENCE</scope>
    <source>
        <strain evidence="1">ASF457</strain>
    </source>
</reference>
<accession>V2QHZ8</accession>
<dbReference type="SMART" id="SM00849">
    <property type="entry name" value="Lactamase_B"/>
    <property type="match status" value="1"/>
</dbReference>
<dbReference type="Proteomes" id="UP000017429">
    <property type="component" value="Chromosome"/>
</dbReference>
<sequence length="256" mass="28717">MVMNFNVIASGSSGNCYCIENNGYFIFVDAGATLTSIRKGLENRKPDKEKGASLFITHEHTDHISGVLPLISCYNPKIYTSKGTAAVLAEKGVNTEIIYTIDANITYEFADFTVMPFKTMHDACEPFGFKFGFGDNVLSIATDFGIVTDELFKAIENTQVLTVESNYEDDLLKKNRKYPEYLKRRILSKKGHLSNKDAFYLIGELSKSGLKRCFLGHVSENNNNYDILEKYADACLNVYNVEASVLKQKTRAVFNI</sequence>
<dbReference type="GO" id="GO:0016787">
    <property type="term" value="F:hydrolase activity"/>
    <property type="evidence" value="ECO:0007669"/>
    <property type="project" value="UniProtKB-KW"/>
</dbReference>
<dbReference type="AlphaFoldDB" id="V2QHZ8"/>
<organism evidence="1 2">
    <name type="scientific">Mucispirillum schaedleri ASF457</name>
    <dbReference type="NCBI Taxonomy" id="1379858"/>
    <lineage>
        <taxon>Bacteria</taxon>
        <taxon>Pseudomonadati</taxon>
        <taxon>Deferribacterota</taxon>
        <taxon>Deferribacteres</taxon>
        <taxon>Deferribacterales</taxon>
        <taxon>Mucispirillaceae</taxon>
        <taxon>Mucispirillum</taxon>
    </lineage>
</organism>
<dbReference type="InterPro" id="IPR001279">
    <property type="entry name" value="Metallo-B-lactamas"/>
</dbReference>
<dbReference type="PANTHER" id="PTHR47619:SF1">
    <property type="entry name" value="EXODEOXYRIBONUCLEASE WALJ"/>
    <property type="match status" value="1"/>
</dbReference>
<dbReference type="InterPro" id="IPR036866">
    <property type="entry name" value="RibonucZ/Hydroxyglut_hydro"/>
</dbReference>
<evidence type="ECO:0000313" key="2">
    <source>
        <dbReference type="Proteomes" id="UP000017429"/>
    </source>
</evidence>
<dbReference type="SUPFAM" id="SSF56281">
    <property type="entry name" value="Metallo-hydrolase/oxidoreductase"/>
    <property type="match status" value="1"/>
</dbReference>
<keyword evidence="2" id="KW-1185">Reference proteome</keyword>
<reference evidence="1" key="1">
    <citation type="journal article" date="2014" name="Genome Announc.">
        <title>Draft genome sequences of the altered schaedler flora, a defined bacterial community from gnotobiotic mice.</title>
        <authorList>
            <person name="Wannemuehler M.J."/>
            <person name="Overstreet A.M."/>
            <person name="Ward D.V."/>
            <person name="Phillips G.J."/>
        </authorList>
    </citation>
    <scope>NUCLEOTIDE SEQUENCE</scope>
    <source>
        <strain evidence="1">ASF457</strain>
    </source>
</reference>
<dbReference type="Pfam" id="PF12706">
    <property type="entry name" value="Lactamase_B_2"/>
    <property type="match status" value="1"/>
</dbReference>
<dbReference type="PANTHER" id="PTHR47619">
    <property type="entry name" value="METALLO-HYDROLASE YYCJ-RELATED"/>
    <property type="match status" value="1"/>
</dbReference>
<protein>
    <submittedName>
        <fullName evidence="1">Metallo-hydrolase YycJ</fullName>
        <ecNumber evidence="1">3.-.-.-</ecNumber>
    </submittedName>
</protein>
<dbReference type="InterPro" id="IPR052533">
    <property type="entry name" value="WalJ/YycJ-like"/>
</dbReference>
<gene>
    <name evidence="1" type="primary">yycJ</name>
    <name evidence="1" type="ORF">N508_001039</name>
</gene>
<evidence type="ECO:0000313" key="1">
    <source>
        <dbReference type="EMBL" id="USF23964.1"/>
    </source>
</evidence>
<proteinExistence type="predicted"/>
<dbReference type="EC" id="3.-.-.-" evidence="1"/>
<dbReference type="KEGG" id="msch:N508_001039"/>
<dbReference type="OrthoDB" id="9781189at2"/>
<name>V2QHZ8_9BACT</name>
<dbReference type="eggNOG" id="COG1235">
    <property type="taxonomic scope" value="Bacteria"/>
</dbReference>
<dbReference type="EMBL" id="CP097562">
    <property type="protein sequence ID" value="USF23964.1"/>
    <property type="molecule type" value="Genomic_DNA"/>
</dbReference>
<dbReference type="Gene3D" id="3.60.15.10">
    <property type="entry name" value="Ribonuclease Z/Hydroxyacylglutathione hydrolase-like"/>
    <property type="match status" value="1"/>
</dbReference>
<dbReference type="RefSeq" id="WP_023275334.1">
    <property type="nucleotide sequence ID" value="NZ_CP097562.1"/>
</dbReference>
<keyword evidence="1" id="KW-0378">Hydrolase</keyword>